<keyword evidence="4 8" id="KW-0479">Metal-binding</keyword>
<dbReference type="GO" id="GO:0005737">
    <property type="term" value="C:cytoplasm"/>
    <property type="evidence" value="ECO:0007669"/>
    <property type="project" value="UniProtKB-ARBA"/>
</dbReference>
<dbReference type="Pfam" id="PF08772">
    <property type="entry name" value="Zn_ribbon_NOB1"/>
    <property type="match status" value="1"/>
</dbReference>
<evidence type="ECO:0000256" key="10">
    <source>
        <dbReference type="SAM" id="MobiDB-lite"/>
    </source>
</evidence>
<sequence length="506" mass="55451">MAVDETRGWAAAARKDAAPPPPMPAFVPRAKSSDGVNTVVVDANALIRGISISGLKYELCTVKEVVNEVRDPRSRAQLSALPVELAILEPSPESLAKVAEFARATGDIQALSAIDLKVLALAHTLEVQVHGGDSHLRNRPPPLVRRVAKKNHEPEPPGWGSNVPNLDEWEEIAEEHEDEGDKNESHILGLKDLSLGDAQSPCPVTDQGEEDIKECMDCCSDGEVPATDLSPEEARLRSMQEEDGVFEDQGKDECKDGNSDDETNGEATTDLSQEEGRLHTMQRREASENVSEDQEEPEGEEAPSVTDGTESEESWSVLRPLSMSSIACMTTDFAMQNVILQMGLRLLTPNGIQVRELQRWVLRCHACNTVTRDVGRVFCPKCGNGGTLSRASVSVGPNGTVIGASKRRINIRGTRYSLPLPKGGREGAAQNPILREDQLPHRILHPKKSSKAPDDDLDYISSFDDVLRPRGKESFQSSAASMRNLASQFSGRRNPNDLHYSKHRRR</sequence>
<dbReference type="Pfam" id="PF17146">
    <property type="entry name" value="PIN_6"/>
    <property type="match status" value="1"/>
</dbReference>
<reference evidence="12 13" key="1">
    <citation type="journal article" date="2011" name="Science">
        <title>The Selaginella genome identifies genetic changes associated with the evolution of vascular plants.</title>
        <authorList>
            <person name="Banks J.A."/>
            <person name="Nishiyama T."/>
            <person name="Hasebe M."/>
            <person name="Bowman J.L."/>
            <person name="Gribskov M."/>
            <person name="dePamphilis C."/>
            <person name="Albert V.A."/>
            <person name="Aono N."/>
            <person name="Aoyama T."/>
            <person name="Ambrose B.A."/>
            <person name="Ashton N.W."/>
            <person name="Axtell M.J."/>
            <person name="Barker E."/>
            <person name="Barker M.S."/>
            <person name="Bennetzen J.L."/>
            <person name="Bonawitz N.D."/>
            <person name="Chapple C."/>
            <person name="Cheng C."/>
            <person name="Correa L.G."/>
            <person name="Dacre M."/>
            <person name="DeBarry J."/>
            <person name="Dreyer I."/>
            <person name="Elias M."/>
            <person name="Engstrom E.M."/>
            <person name="Estelle M."/>
            <person name="Feng L."/>
            <person name="Finet C."/>
            <person name="Floyd S.K."/>
            <person name="Frommer W.B."/>
            <person name="Fujita T."/>
            <person name="Gramzow L."/>
            <person name="Gutensohn M."/>
            <person name="Harholt J."/>
            <person name="Hattori M."/>
            <person name="Heyl A."/>
            <person name="Hirai T."/>
            <person name="Hiwatashi Y."/>
            <person name="Ishikawa M."/>
            <person name="Iwata M."/>
            <person name="Karol K.G."/>
            <person name="Koehler B."/>
            <person name="Kolukisaoglu U."/>
            <person name="Kubo M."/>
            <person name="Kurata T."/>
            <person name="Lalonde S."/>
            <person name="Li K."/>
            <person name="Li Y."/>
            <person name="Litt A."/>
            <person name="Lyons E."/>
            <person name="Manning G."/>
            <person name="Maruyama T."/>
            <person name="Michael T.P."/>
            <person name="Mikami K."/>
            <person name="Miyazaki S."/>
            <person name="Morinaga S."/>
            <person name="Murata T."/>
            <person name="Mueller-Roeber B."/>
            <person name="Nelson D.R."/>
            <person name="Obara M."/>
            <person name="Oguri Y."/>
            <person name="Olmstead R.G."/>
            <person name="Onodera N."/>
            <person name="Petersen B.L."/>
            <person name="Pils B."/>
            <person name="Prigge M."/>
            <person name="Rensing S.A."/>
            <person name="Riano-Pachon D.M."/>
            <person name="Roberts A.W."/>
            <person name="Sato Y."/>
            <person name="Scheller H.V."/>
            <person name="Schulz B."/>
            <person name="Schulz C."/>
            <person name="Shakirov E.V."/>
            <person name="Shibagaki N."/>
            <person name="Shinohara N."/>
            <person name="Shippen D.E."/>
            <person name="Soerensen I."/>
            <person name="Sotooka R."/>
            <person name="Sugimoto N."/>
            <person name="Sugita M."/>
            <person name="Sumikawa N."/>
            <person name="Tanurdzic M."/>
            <person name="Theissen G."/>
            <person name="Ulvskov P."/>
            <person name="Wakazuki S."/>
            <person name="Weng J.K."/>
            <person name="Willats W.W."/>
            <person name="Wipf D."/>
            <person name="Wolf P.G."/>
            <person name="Yang L."/>
            <person name="Zimmer A.D."/>
            <person name="Zhu Q."/>
            <person name="Mitros T."/>
            <person name="Hellsten U."/>
            <person name="Loque D."/>
            <person name="Otillar R."/>
            <person name="Salamov A."/>
            <person name="Schmutz J."/>
            <person name="Shapiro H."/>
            <person name="Lindquist E."/>
            <person name="Lucas S."/>
            <person name="Rokhsar D."/>
            <person name="Grigoriev I.V."/>
        </authorList>
    </citation>
    <scope>NUCLEOTIDE SEQUENCE [LARGE SCALE GENOMIC DNA]</scope>
</reference>
<comment type="similarity">
    <text evidence="2 8">Belongs to the NOB1 family.</text>
</comment>
<name>D8S1N1_SELML</name>
<evidence type="ECO:0000256" key="4">
    <source>
        <dbReference type="ARBA" id="ARBA00022723"/>
    </source>
</evidence>
<keyword evidence="6 8" id="KW-0862">Zinc</keyword>
<feature type="region of interest" description="Disordered" evidence="10">
    <location>
        <begin position="1"/>
        <end position="22"/>
    </location>
</feature>
<dbReference type="InterPro" id="IPR039907">
    <property type="entry name" value="NOB1"/>
</dbReference>
<feature type="binding site" evidence="9">
    <location>
        <position position="364"/>
    </location>
    <ligand>
        <name>Zn(2+)</name>
        <dbReference type="ChEBI" id="CHEBI:29105"/>
    </ligand>
</feature>
<feature type="binding site" evidence="9">
    <location>
        <position position="379"/>
    </location>
    <ligand>
        <name>Zn(2+)</name>
        <dbReference type="ChEBI" id="CHEBI:29105"/>
    </ligand>
</feature>
<evidence type="ECO:0000313" key="12">
    <source>
        <dbReference type="EMBL" id="EFJ21732.1"/>
    </source>
</evidence>
<dbReference type="OrthoDB" id="446759at2759"/>
<proteinExistence type="inferred from homology"/>
<dbReference type="Proteomes" id="UP000001514">
    <property type="component" value="Unassembled WGS sequence"/>
</dbReference>
<dbReference type="STRING" id="88036.D8S1N1"/>
<evidence type="ECO:0000256" key="6">
    <source>
        <dbReference type="ARBA" id="ARBA00022833"/>
    </source>
</evidence>
<keyword evidence="3" id="KW-0540">Nuclease</keyword>
<dbReference type="KEGG" id="smo:SELMODRAFT_417184"/>
<dbReference type="GO" id="GO:0016787">
    <property type="term" value="F:hydrolase activity"/>
    <property type="evidence" value="ECO:0007669"/>
    <property type="project" value="UniProtKB-KW"/>
</dbReference>
<dbReference type="GO" id="GO:0004521">
    <property type="term" value="F:RNA endonuclease activity"/>
    <property type="evidence" value="ECO:0000318"/>
    <property type="project" value="GO_Central"/>
</dbReference>
<keyword evidence="7 8" id="KW-0539">Nucleus</keyword>
<dbReference type="GO" id="GO:0031981">
    <property type="term" value="C:nuclear lumen"/>
    <property type="evidence" value="ECO:0007669"/>
    <property type="project" value="UniProtKB-ARBA"/>
</dbReference>
<dbReference type="AlphaFoldDB" id="D8S1N1"/>
<evidence type="ECO:0000256" key="9">
    <source>
        <dbReference type="PIRSR" id="PIRSR037125-1"/>
    </source>
</evidence>
<feature type="binding site" evidence="9">
    <location>
        <position position="367"/>
    </location>
    <ligand>
        <name>Zn(2+)</name>
        <dbReference type="ChEBI" id="CHEBI:29105"/>
    </ligand>
</feature>
<gene>
    <name evidence="12" type="ORF">SELMODRAFT_417184</name>
</gene>
<dbReference type="SMART" id="SM00670">
    <property type="entry name" value="PINc"/>
    <property type="match status" value="1"/>
</dbReference>
<dbReference type="eggNOG" id="KOG2463">
    <property type="taxonomic scope" value="Eukaryota"/>
</dbReference>
<evidence type="ECO:0000256" key="8">
    <source>
        <dbReference type="PIRNR" id="PIRNR037125"/>
    </source>
</evidence>
<dbReference type="FunCoup" id="D8S1N1">
    <property type="interactions" value="4412"/>
</dbReference>
<dbReference type="InterPro" id="IPR033411">
    <property type="entry name" value="Ribonuclease_PIN"/>
</dbReference>
<evidence type="ECO:0000259" key="11">
    <source>
        <dbReference type="SMART" id="SM00670"/>
    </source>
</evidence>
<feature type="binding site" evidence="9">
    <location>
        <position position="382"/>
    </location>
    <ligand>
        <name>Zn(2+)</name>
        <dbReference type="ChEBI" id="CHEBI:29105"/>
    </ligand>
</feature>
<dbReference type="InterPro" id="IPR002716">
    <property type="entry name" value="PIN_dom"/>
</dbReference>
<feature type="compositionally biased region" description="Basic and acidic residues" evidence="10">
    <location>
        <begin position="248"/>
        <end position="258"/>
    </location>
</feature>
<dbReference type="FunFam" id="3.40.50.1010:FF:000020">
    <property type="entry name" value="20S-pre-rRNA D-site endonuclease NOB1"/>
    <property type="match status" value="1"/>
</dbReference>
<evidence type="ECO:0000256" key="2">
    <source>
        <dbReference type="ARBA" id="ARBA00005858"/>
    </source>
</evidence>
<feature type="region of interest" description="Disordered" evidence="10">
    <location>
        <begin position="470"/>
        <end position="506"/>
    </location>
</feature>
<evidence type="ECO:0000313" key="13">
    <source>
        <dbReference type="Proteomes" id="UP000001514"/>
    </source>
</evidence>
<dbReference type="InParanoid" id="D8S1N1"/>
<dbReference type="HOGENOM" id="CLU_024666_2_0_1"/>
<dbReference type="InterPro" id="IPR017117">
    <property type="entry name" value="Nob1_euk"/>
</dbReference>
<dbReference type="InterPro" id="IPR014881">
    <property type="entry name" value="NOB1_Zn-bd"/>
</dbReference>
<dbReference type="PANTHER" id="PTHR12814">
    <property type="entry name" value="RNA-BINDING PROTEIN NOB1"/>
    <property type="match status" value="1"/>
</dbReference>
<dbReference type="PANTHER" id="PTHR12814:SF2">
    <property type="entry name" value="RNA-BINDING PROTEIN NOB1"/>
    <property type="match status" value="1"/>
</dbReference>
<dbReference type="GO" id="GO:0030490">
    <property type="term" value="P:maturation of SSU-rRNA"/>
    <property type="evidence" value="ECO:0000318"/>
    <property type="project" value="GO_Central"/>
</dbReference>
<keyword evidence="13" id="KW-1185">Reference proteome</keyword>
<feature type="domain" description="PIN" evidence="11">
    <location>
        <begin position="37"/>
        <end position="138"/>
    </location>
</feature>
<comment type="subcellular location">
    <subcellularLocation>
        <location evidence="1">Nucleus</location>
    </subcellularLocation>
</comment>
<protein>
    <recommendedName>
        <fullName evidence="11">PIN domain-containing protein</fullName>
    </recommendedName>
</protein>
<dbReference type="OMA" id="YMLQRAT"/>
<dbReference type="CDD" id="cd09876">
    <property type="entry name" value="PIN_Nob1-like"/>
    <property type="match status" value="1"/>
</dbReference>
<dbReference type="GO" id="GO:0030688">
    <property type="term" value="C:preribosome, small subunit precursor"/>
    <property type="evidence" value="ECO:0000318"/>
    <property type="project" value="GO_Central"/>
</dbReference>
<feature type="compositionally biased region" description="Acidic residues" evidence="10">
    <location>
        <begin position="290"/>
        <end position="301"/>
    </location>
</feature>
<dbReference type="Gramene" id="EFJ21732">
    <property type="protein sequence ID" value="EFJ21732"/>
    <property type="gene ID" value="SELMODRAFT_417184"/>
</dbReference>
<organism evidence="13">
    <name type="scientific">Selaginella moellendorffii</name>
    <name type="common">Spikemoss</name>
    <dbReference type="NCBI Taxonomy" id="88036"/>
    <lineage>
        <taxon>Eukaryota</taxon>
        <taxon>Viridiplantae</taxon>
        <taxon>Streptophyta</taxon>
        <taxon>Embryophyta</taxon>
        <taxon>Tracheophyta</taxon>
        <taxon>Lycopodiopsida</taxon>
        <taxon>Selaginellales</taxon>
        <taxon>Selaginellaceae</taxon>
        <taxon>Selaginella</taxon>
    </lineage>
</organism>
<evidence type="ECO:0000256" key="3">
    <source>
        <dbReference type="ARBA" id="ARBA00022722"/>
    </source>
</evidence>
<dbReference type="GO" id="GO:0046872">
    <property type="term" value="F:metal ion binding"/>
    <property type="evidence" value="ECO:0007669"/>
    <property type="project" value="UniProtKB-UniRule"/>
</dbReference>
<evidence type="ECO:0000256" key="5">
    <source>
        <dbReference type="ARBA" id="ARBA00022801"/>
    </source>
</evidence>
<evidence type="ECO:0000256" key="1">
    <source>
        <dbReference type="ARBA" id="ARBA00004123"/>
    </source>
</evidence>
<dbReference type="Gene3D" id="6.20.210.10">
    <property type="entry name" value="Nin one binding (NOB1), Zn-ribbon-like"/>
    <property type="match status" value="1"/>
</dbReference>
<dbReference type="SUPFAM" id="SSF144206">
    <property type="entry name" value="NOB1 zinc finger-like"/>
    <property type="match status" value="1"/>
</dbReference>
<dbReference type="Gene3D" id="3.40.50.1010">
    <property type="entry name" value="5'-nuclease"/>
    <property type="match status" value="1"/>
</dbReference>
<keyword evidence="5" id="KW-0378">Hydrolase</keyword>
<evidence type="ECO:0000256" key="7">
    <source>
        <dbReference type="ARBA" id="ARBA00023242"/>
    </source>
</evidence>
<dbReference type="EMBL" id="GL377598">
    <property type="protein sequence ID" value="EFJ21732.1"/>
    <property type="molecule type" value="Genomic_DNA"/>
</dbReference>
<feature type="compositionally biased region" description="Basic and acidic residues" evidence="10">
    <location>
        <begin position="274"/>
        <end position="287"/>
    </location>
</feature>
<dbReference type="InterPro" id="IPR036283">
    <property type="entry name" value="NOB1_Zf-like_sf"/>
</dbReference>
<accession>D8S1N1</accession>
<feature type="compositionally biased region" description="Basic and acidic residues" evidence="10">
    <location>
        <begin position="1"/>
        <end position="17"/>
    </location>
</feature>
<feature type="region of interest" description="Disordered" evidence="10">
    <location>
        <begin position="237"/>
        <end position="316"/>
    </location>
</feature>
<feature type="region of interest" description="Disordered" evidence="10">
    <location>
        <begin position="416"/>
        <end position="435"/>
    </location>
</feature>
<dbReference type="PIRSF" id="PIRSF037125">
    <property type="entry name" value="D-site_20S_pre-rRNA_nuclease"/>
    <property type="match status" value="1"/>
</dbReference>
<feature type="compositionally biased region" description="Polar residues" evidence="10">
    <location>
        <begin position="474"/>
        <end position="493"/>
    </location>
</feature>